<keyword evidence="6" id="KW-1185">Reference proteome</keyword>
<dbReference type="InterPro" id="IPR018062">
    <property type="entry name" value="HTH_AraC-typ_CS"/>
</dbReference>
<reference evidence="5 6" key="1">
    <citation type="journal article" date="2013" name="Int. J. Syst. Evol. Microbiol.">
        <title>Marinicauda pacifica gen. nov., sp. nov., a prosthecate alphaproteobacterium of the family Hyphomonadaceae isolated from deep seawater.</title>
        <authorList>
            <person name="Zhang X.Y."/>
            <person name="Li G.W."/>
            <person name="Wang C.S."/>
            <person name="Zhang Y.J."/>
            <person name="Xu X.W."/>
            <person name="Li H."/>
            <person name="Liu A."/>
            <person name="Liu C."/>
            <person name="Xie B.B."/>
            <person name="Qin Q.L."/>
            <person name="Xu Z."/>
            <person name="Chen X.L."/>
            <person name="Zhou B.C."/>
            <person name="Zhang Y.Z."/>
        </authorList>
    </citation>
    <scope>NUCLEOTIDE SEQUENCE [LARGE SCALE GENOMIC DNA]</scope>
    <source>
        <strain evidence="5 6">P-1 km-3</strain>
    </source>
</reference>
<gene>
    <name evidence="5" type="ORF">E5162_12955</name>
</gene>
<dbReference type="InterPro" id="IPR009057">
    <property type="entry name" value="Homeodomain-like_sf"/>
</dbReference>
<proteinExistence type="predicted"/>
<dbReference type="Proteomes" id="UP000305451">
    <property type="component" value="Unassembled WGS sequence"/>
</dbReference>
<dbReference type="Pfam" id="PF12833">
    <property type="entry name" value="HTH_18"/>
    <property type="match status" value="1"/>
</dbReference>
<dbReference type="PANTHER" id="PTHR46796">
    <property type="entry name" value="HTH-TYPE TRANSCRIPTIONAL ACTIVATOR RHAS-RELATED"/>
    <property type="match status" value="1"/>
</dbReference>
<name>A0A4S2H9N3_9PROT</name>
<dbReference type="InterPro" id="IPR050204">
    <property type="entry name" value="AraC_XylS_family_regulators"/>
</dbReference>
<dbReference type="SMART" id="SM00342">
    <property type="entry name" value="HTH_ARAC"/>
    <property type="match status" value="1"/>
</dbReference>
<evidence type="ECO:0000259" key="4">
    <source>
        <dbReference type="PROSITE" id="PS01124"/>
    </source>
</evidence>
<keyword evidence="2" id="KW-0238">DNA-binding</keyword>
<comment type="caution">
    <text evidence="5">The sequence shown here is derived from an EMBL/GenBank/DDBJ whole genome shotgun (WGS) entry which is preliminary data.</text>
</comment>
<organism evidence="5 6">
    <name type="scientific">Marinicauda pacifica</name>
    <dbReference type="NCBI Taxonomy" id="1133559"/>
    <lineage>
        <taxon>Bacteria</taxon>
        <taxon>Pseudomonadati</taxon>
        <taxon>Pseudomonadota</taxon>
        <taxon>Alphaproteobacteria</taxon>
        <taxon>Maricaulales</taxon>
        <taxon>Maricaulaceae</taxon>
        <taxon>Marinicauda</taxon>
    </lineage>
</organism>
<dbReference type="Gene3D" id="1.10.10.60">
    <property type="entry name" value="Homeodomain-like"/>
    <property type="match status" value="1"/>
</dbReference>
<dbReference type="PANTHER" id="PTHR46796:SF6">
    <property type="entry name" value="ARAC SUBFAMILY"/>
    <property type="match status" value="1"/>
</dbReference>
<dbReference type="OrthoDB" id="9814125at2"/>
<dbReference type="GO" id="GO:0043565">
    <property type="term" value="F:sequence-specific DNA binding"/>
    <property type="evidence" value="ECO:0007669"/>
    <property type="project" value="InterPro"/>
</dbReference>
<dbReference type="RefSeq" id="WP_135945671.1">
    <property type="nucleotide sequence ID" value="NZ_BMEI01000003.1"/>
</dbReference>
<evidence type="ECO:0000256" key="2">
    <source>
        <dbReference type="ARBA" id="ARBA00023125"/>
    </source>
</evidence>
<dbReference type="InterPro" id="IPR018060">
    <property type="entry name" value="HTH_AraC"/>
</dbReference>
<protein>
    <submittedName>
        <fullName evidence="5">AraC family transcriptional regulator</fullName>
    </submittedName>
</protein>
<dbReference type="GO" id="GO:0003700">
    <property type="term" value="F:DNA-binding transcription factor activity"/>
    <property type="evidence" value="ECO:0007669"/>
    <property type="project" value="InterPro"/>
</dbReference>
<evidence type="ECO:0000256" key="3">
    <source>
        <dbReference type="ARBA" id="ARBA00023163"/>
    </source>
</evidence>
<dbReference type="PROSITE" id="PS01124">
    <property type="entry name" value="HTH_ARAC_FAMILY_2"/>
    <property type="match status" value="1"/>
</dbReference>
<evidence type="ECO:0000313" key="5">
    <source>
        <dbReference type="EMBL" id="TGY92536.1"/>
    </source>
</evidence>
<dbReference type="EMBL" id="SRXV01000003">
    <property type="protein sequence ID" value="TGY92536.1"/>
    <property type="molecule type" value="Genomic_DNA"/>
</dbReference>
<feature type="domain" description="HTH araC/xylS-type" evidence="4">
    <location>
        <begin position="172"/>
        <end position="272"/>
    </location>
</feature>
<accession>A0A4S2H9N3</accession>
<dbReference type="SUPFAM" id="SSF46689">
    <property type="entry name" value="Homeodomain-like"/>
    <property type="match status" value="1"/>
</dbReference>
<keyword evidence="3" id="KW-0804">Transcription</keyword>
<evidence type="ECO:0000256" key="1">
    <source>
        <dbReference type="ARBA" id="ARBA00023015"/>
    </source>
</evidence>
<dbReference type="PROSITE" id="PS00041">
    <property type="entry name" value="HTH_ARAC_FAMILY_1"/>
    <property type="match status" value="1"/>
</dbReference>
<keyword evidence="1" id="KW-0805">Transcription regulation</keyword>
<sequence length="275" mass="30127">MQARIPENTLLTARPFNGPGWSAEWQKSAGCELDLARRRWHVLSYYPETETEISRRHGAGQERFFAARGTLGLYPARTAETVTWSGRLIQALHLHIAPERLAARHPGNAGVRRVARFRDPALGRLTGAMYELMRASRPDPAAAASVMDAIIDQLAARYTVPGLPGDTLIGRAGLTPLLDRMYGASAVVTSLDDLVSEAGTSRGYFFRRFRRLTGSTPHDLLLRSRLELAKGRIQAGEGLADIALDCGFADQSHFANAFRRQIGLPASAFAAWFGA</sequence>
<dbReference type="AlphaFoldDB" id="A0A4S2H9N3"/>
<evidence type="ECO:0000313" key="6">
    <source>
        <dbReference type="Proteomes" id="UP000305451"/>
    </source>
</evidence>